<evidence type="ECO:0000256" key="3">
    <source>
        <dbReference type="ARBA" id="ARBA00022679"/>
    </source>
</evidence>
<dbReference type="Proteomes" id="UP001370758">
    <property type="component" value="Unassembled WGS sequence"/>
</dbReference>
<dbReference type="GO" id="GO:0016020">
    <property type="term" value="C:membrane"/>
    <property type="evidence" value="ECO:0007669"/>
    <property type="project" value="UniProtKB-SubCell"/>
</dbReference>
<keyword evidence="5 7" id="KW-1133">Transmembrane helix</keyword>
<gene>
    <name evidence="10" type="ORF">TWF481_008783</name>
</gene>
<comment type="similarity">
    <text evidence="2">Belongs to the wax synthase family.</text>
</comment>
<evidence type="ECO:0000256" key="2">
    <source>
        <dbReference type="ARBA" id="ARBA00007282"/>
    </source>
</evidence>
<feature type="transmembrane region" description="Helical" evidence="7">
    <location>
        <begin position="289"/>
        <end position="312"/>
    </location>
</feature>
<dbReference type="PANTHER" id="PTHR31595">
    <property type="entry name" value="LONG-CHAIN-ALCOHOL O-FATTY-ACYLTRANSFERASE 3-RELATED"/>
    <property type="match status" value="1"/>
</dbReference>
<dbReference type="InterPro" id="IPR032805">
    <property type="entry name" value="Wax_synthase_dom"/>
</dbReference>
<keyword evidence="4 7" id="KW-0812">Transmembrane</keyword>
<evidence type="ECO:0000313" key="10">
    <source>
        <dbReference type="EMBL" id="KAK6503777.1"/>
    </source>
</evidence>
<evidence type="ECO:0000256" key="1">
    <source>
        <dbReference type="ARBA" id="ARBA00004141"/>
    </source>
</evidence>
<organism evidence="10 11">
    <name type="scientific">Arthrobotrys musiformis</name>
    <dbReference type="NCBI Taxonomy" id="47236"/>
    <lineage>
        <taxon>Eukaryota</taxon>
        <taxon>Fungi</taxon>
        <taxon>Dikarya</taxon>
        <taxon>Ascomycota</taxon>
        <taxon>Pezizomycotina</taxon>
        <taxon>Orbiliomycetes</taxon>
        <taxon>Orbiliales</taxon>
        <taxon>Orbiliaceae</taxon>
        <taxon>Arthrobotrys</taxon>
    </lineage>
</organism>
<dbReference type="GO" id="GO:0006629">
    <property type="term" value="P:lipid metabolic process"/>
    <property type="evidence" value="ECO:0007669"/>
    <property type="project" value="InterPro"/>
</dbReference>
<feature type="chain" id="PRO_5043362172" description="Wax synthase domain-containing protein" evidence="8">
    <location>
        <begin position="21"/>
        <end position="412"/>
    </location>
</feature>
<dbReference type="EMBL" id="JAVHJL010000005">
    <property type="protein sequence ID" value="KAK6503777.1"/>
    <property type="molecule type" value="Genomic_DNA"/>
</dbReference>
<evidence type="ECO:0000259" key="9">
    <source>
        <dbReference type="Pfam" id="PF13813"/>
    </source>
</evidence>
<comment type="subcellular location">
    <subcellularLocation>
        <location evidence="1">Membrane</location>
        <topology evidence="1">Multi-pass membrane protein</topology>
    </subcellularLocation>
</comment>
<evidence type="ECO:0000313" key="11">
    <source>
        <dbReference type="Proteomes" id="UP001370758"/>
    </source>
</evidence>
<comment type="caution">
    <text evidence="10">The sequence shown here is derived from an EMBL/GenBank/DDBJ whole genome shotgun (WGS) entry which is preliminary data.</text>
</comment>
<reference evidence="10 11" key="1">
    <citation type="submission" date="2023-08" db="EMBL/GenBank/DDBJ databases">
        <authorList>
            <person name="Palmer J.M."/>
        </authorList>
    </citation>
    <scope>NUCLEOTIDE SEQUENCE [LARGE SCALE GENOMIC DNA]</scope>
    <source>
        <strain evidence="10 11">TWF481</strain>
    </source>
</reference>
<keyword evidence="11" id="KW-1185">Reference proteome</keyword>
<keyword evidence="6 7" id="KW-0472">Membrane</keyword>
<dbReference type="Pfam" id="PF13813">
    <property type="entry name" value="MBOAT_2"/>
    <property type="match status" value="1"/>
</dbReference>
<evidence type="ECO:0000256" key="4">
    <source>
        <dbReference type="ARBA" id="ARBA00022692"/>
    </source>
</evidence>
<dbReference type="AlphaFoldDB" id="A0AAV9WA27"/>
<evidence type="ECO:0000256" key="5">
    <source>
        <dbReference type="ARBA" id="ARBA00022989"/>
    </source>
</evidence>
<dbReference type="PANTHER" id="PTHR31595:SF67">
    <property type="entry name" value="WAX SYNTHASE DOMAIN-CONTAINING PROTEIN"/>
    <property type="match status" value="1"/>
</dbReference>
<protein>
    <recommendedName>
        <fullName evidence="9">Wax synthase domain-containing protein</fullName>
    </recommendedName>
</protein>
<evidence type="ECO:0000256" key="6">
    <source>
        <dbReference type="ARBA" id="ARBA00023136"/>
    </source>
</evidence>
<sequence length="412" mass="46024">MNTLQRTALLSPFLTLTILSLPPSSTLRKALYPLPALLFLHPIVSPPKFLSTDKEAVEEAFKLGTLSASFAFMFTYFLYSGYNTPSNFYKVPRGKEGYPDTIWGRVKWSLSLITALRGVGWNFEVSNLPRRVGTREGCIRRAIAAILGAHGAWYAAGKLCGAYARLLRDEHAAEKYGVVYKVFGNILVQMGVVSAAWGVRNIAFVVLVSSSLELFFVASGVGGERWSDPGNWVRMFGYPQDCWSVKNVWGRVWHQSIRRCIQFPGDKIASVIFGKEYKSLPQPAKAARAFFLLLSAFSISGLIHVSGSYFIVAGMDSPPPSTDQWYYTFYFFIAQAIFVAMEEVVCYALGVGNTPQEVRVGGLRWMVGVVYTTMWFCWCTPVLWADPESRVVGFVGGVGEEYAHVFDRIDRF</sequence>
<dbReference type="InterPro" id="IPR044851">
    <property type="entry name" value="Wax_synthase"/>
</dbReference>
<feature type="transmembrane region" description="Helical" evidence="7">
    <location>
        <begin position="362"/>
        <end position="384"/>
    </location>
</feature>
<keyword evidence="3" id="KW-0808">Transferase</keyword>
<accession>A0AAV9WA27</accession>
<feature type="signal peptide" evidence="8">
    <location>
        <begin position="1"/>
        <end position="20"/>
    </location>
</feature>
<evidence type="ECO:0000256" key="7">
    <source>
        <dbReference type="SAM" id="Phobius"/>
    </source>
</evidence>
<feature type="transmembrane region" description="Helical" evidence="7">
    <location>
        <begin position="324"/>
        <end position="350"/>
    </location>
</feature>
<name>A0AAV9WA27_9PEZI</name>
<dbReference type="GO" id="GO:0008374">
    <property type="term" value="F:O-acyltransferase activity"/>
    <property type="evidence" value="ECO:0007669"/>
    <property type="project" value="InterPro"/>
</dbReference>
<evidence type="ECO:0000256" key="8">
    <source>
        <dbReference type="SAM" id="SignalP"/>
    </source>
</evidence>
<proteinExistence type="inferred from homology"/>
<feature type="domain" description="Wax synthase" evidence="9">
    <location>
        <begin position="232"/>
        <end position="314"/>
    </location>
</feature>
<keyword evidence="8" id="KW-0732">Signal</keyword>